<sequence>LIWELTSSLWPPEYGPWPDISLGTIPGSPLLKFHDDQHNNIPEAQRLFTILVTEAAHLIWKICCEIVIDRAGINPTALETYNRFKCAINECLQHDICQTNQLRWKHHSISRSLVRSTWDPIIKHPPDLPYDWVGKSEVLVGFEPLHGFSADPHPP</sequence>
<dbReference type="HOGENOM" id="CLU_044484_2_0_1"/>
<accession>A0A0D0AUN1</accession>
<gene>
    <name evidence="1" type="ORF">GYMLUDRAFT_177700</name>
</gene>
<dbReference type="OrthoDB" id="3262992at2759"/>
<dbReference type="AlphaFoldDB" id="A0A0D0AUN1"/>
<proteinExistence type="predicted"/>
<organism evidence="1 2">
    <name type="scientific">Collybiopsis luxurians FD-317 M1</name>
    <dbReference type="NCBI Taxonomy" id="944289"/>
    <lineage>
        <taxon>Eukaryota</taxon>
        <taxon>Fungi</taxon>
        <taxon>Dikarya</taxon>
        <taxon>Basidiomycota</taxon>
        <taxon>Agaricomycotina</taxon>
        <taxon>Agaricomycetes</taxon>
        <taxon>Agaricomycetidae</taxon>
        <taxon>Agaricales</taxon>
        <taxon>Marasmiineae</taxon>
        <taxon>Omphalotaceae</taxon>
        <taxon>Collybiopsis</taxon>
        <taxon>Collybiopsis luxurians</taxon>
    </lineage>
</organism>
<evidence type="ECO:0000313" key="1">
    <source>
        <dbReference type="EMBL" id="KIK54265.1"/>
    </source>
</evidence>
<name>A0A0D0AUN1_9AGAR</name>
<keyword evidence="2" id="KW-1185">Reference proteome</keyword>
<dbReference type="Proteomes" id="UP000053593">
    <property type="component" value="Unassembled WGS sequence"/>
</dbReference>
<evidence type="ECO:0000313" key="2">
    <source>
        <dbReference type="Proteomes" id="UP000053593"/>
    </source>
</evidence>
<reference evidence="1 2" key="1">
    <citation type="submission" date="2014-04" db="EMBL/GenBank/DDBJ databases">
        <title>Evolutionary Origins and Diversification of the Mycorrhizal Mutualists.</title>
        <authorList>
            <consortium name="DOE Joint Genome Institute"/>
            <consortium name="Mycorrhizal Genomics Consortium"/>
            <person name="Kohler A."/>
            <person name="Kuo A."/>
            <person name="Nagy L.G."/>
            <person name="Floudas D."/>
            <person name="Copeland A."/>
            <person name="Barry K.W."/>
            <person name="Cichocki N."/>
            <person name="Veneault-Fourrey C."/>
            <person name="LaButti K."/>
            <person name="Lindquist E.A."/>
            <person name="Lipzen A."/>
            <person name="Lundell T."/>
            <person name="Morin E."/>
            <person name="Murat C."/>
            <person name="Riley R."/>
            <person name="Ohm R."/>
            <person name="Sun H."/>
            <person name="Tunlid A."/>
            <person name="Henrissat B."/>
            <person name="Grigoriev I.V."/>
            <person name="Hibbett D.S."/>
            <person name="Martin F."/>
        </authorList>
    </citation>
    <scope>NUCLEOTIDE SEQUENCE [LARGE SCALE GENOMIC DNA]</scope>
    <source>
        <strain evidence="1 2">FD-317 M1</strain>
    </source>
</reference>
<dbReference type="EMBL" id="KN834818">
    <property type="protein sequence ID" value="KIK54265.1"/>
    <property type="molecule type" value="Genomic_DNA"/>
</dbReference>
<feature type="non-terminal residue" evidence="1">
    <location>
        <position position="1"/>
    </location>
</feature>
<protein>
    <submittedName>
        <fullName evidence="1">Uncharacterized protein</fullName>
    </submittedName>
</protein>